<feature type="non-terminal residue" evidence="9">
    <location>
        <position position="279"/>
    </location>
</feature>
<feature type="signal peptide" evidence="7">
    <location>
        <begin position="1"/>
        <end position="22"/>
    </location>
</feature>
<dbReference type="InterPro" id="IPR001881">
    <property type="entry name" value="EGF-like_Ca-bd_dom"/>
</dbReference>
<evidence type="ECO:0000256" key="2">
    <source>
        <dbReference type="ARBA" id="ARBA00022729"/>
    </source>
</evidence>
<evidence type="ECO:0000256" key="3">
    <source>
        <dbReference type="ARBA" id="ARBA00022737"/>
    </source>
</evidence>
<dbReference type="PROSITE" id="PS00010">
    <property type="entry name" value="ASX_HYDROXYL"/>
    <property type="match status" value="3"/>
</dbReference>
<keyword evidence="4" id="KW-1015">Disulfide bond</keyword>
<evidence type="ECO:0000256" key="7">
    <source>
        <dbReference type="SAM" id="SignalP"/>
    </source>
</evidence>
<evidence type="ECO:0000256" key="1">
    <source>
        <dbReference type="ARBA" id="ARBA00022536"/>
    </source>
</evidence>
<comment type="caution">
    <text evidence="9">The sequence shown here is derived from an EMBL/GenBank/DDBJ whole genome shotgun (WGS) entry which is preliminary data.</text>
</comment>
<feature type="coiled-coil region" evidence="6">
    <location>
        <begin position="36"/>
        <end position="63"/>
    </location>
</feature>
<dbReference type="InterPro" id="IPR049883">
    <property type="entry name" value="NOTCH1_EGF-like"/>
</dbReference>
<evidence type="ECO:0000259" key="8">
    <source>
        <dbReference type="PROSITE" id="PS50026"/>
    </source>
</evidence>
<dbReference type="InterPro" id="IPR018097">
    <property type="entry name" value="EGF_Ca-bd_CS"/>
</dbReference>
<evidence type="ECO:0000256" key="4">
    <source>
        <dbReference type="ARBA" id="ARBA00023157"/>
    </source>
</evidence>
<feature type="chain" id="PRO_5047200131" description="EGF-like domain-containing protein" evidence="7">
    <location>
        <begin position="23"/>
        <end position="279"/>
    </location>
</feature>
<protein>
    <recommendedName>
        <fullName evidence="8">EGF-like domain-containing protein</fullName>
    </recommendedName>
</protein>
<dbReference type="InterPro" id="IPR000152">
    <property type="entry name" value="EGF-type_Asp/Asn_hydroxyl_site"/>
</dbReference>
<dbReference type="SUPFAM" id="SSF57196">
    <property type="entry name" value="EGF/Laminin"/>
    <property type="match status" value="2"/>
</dbReference>
<dbReference type="SMART" id="SM00181">
    <property type="entry name" value="EGF"/>
    <property type="match status" value="5"/>
</dbReference>
<dbReference type="SMART" id="SM00179">
    <property type="entry name" value="EGF_CA"/>
    <property type="match status" value="5"/>
</dbReference>
<dbReference type="InterPro" id="IPR052235">
    <property type="entry name" value="Nephronectin_domain"/>
</dbReference>
<evidence type="ECO:0000256" key="6">
    <source>
        <dbReference type="SAM" id="Coils"/>
    </source>
</evidence>
<dbReference type="Gene3D" id="2.10.25.10">
    <property type="entry name" value="Laminin"/>
    <property type="match status" value="5"/>
</dbReference>
<keyword evidence="3" id="KW-0677">Repeat</keyword>
<accession>A0ABN8RY56</accession>
<dbReference type="InterPro" id="IPR009030">
    <property type="entry name" value="Growth_fac_rcpt_cys_sf"/>
</dbReference>
<name>A0ABN8RY56_9CNID</name>
<dbReference type="Proteomes" id="UP001159405">
    <property type="component" value="Unassembled WGS sequence"/>
</dbReference>
<feature type="domain" description="EGF-like" evidence="8">
    <location>
        <begin position="62"/>
        <end position="102"/>
    </location>
</feature>
<feature type="domain" description="EGF-like" evidence="8">
    <location>
        <begin position="151"/>
        <end position="191"/>
    </location>
</feature>
<feature type="domain" description="EGF-like" evidence="8">
    <location>
        <begin position="236"/>
        <end position="275"/>
    </location>
</feature>
<dbReference type="PROSITE" id="PS50026">
    <property type="entry name" value="EGF_3"/>
    <property type="match status" value="3"/>
</dbReference>
<dbReference type="PROSITE" id="PS01186">
    <property type="entry name" value="EGF_2"/>
    <property type="match status" value="2"/>
</dbReference>
<dbReference type="Pfam" id="PF12947">
    <property type="entry name" value="EGF_3"/>
    <property type="match status" value="2"/>
</dbReference>
<dbReference type="Pfam" id="PF07645">
    <property type="entry name" value="EGF_CA"/>
    <property type="match status" value="3"/>
</dbReference>
<dbReference type="PANTHER" id="PTHR24050:SF28">
    <property type="entry name" value="UROMODULIN-LIKE"/>
    <property type="match status" value="1"/>
</dbReference>
<keyword evidence="10" id="KW-1185">Reference proteome</keyword>
<reference evidence="9 10" key="1">
    <citation type="submission" date="2022-05" db="EMBL/GenBank/DDBJ databases">
        <authorList>
            <consortium name="Genoscope - CEA"/>
            <person name="William W."/>
        </authorList>
    </citation>
    <scope>NUCLEOTIDE SEQUENCE [LARGE SCALE GENOMIC DNA]</scope>
</reference>
<dbReference type="SUPFAM" id="SSF57184">
    <property type="entry name" value="Growth factor receptor domain"/>
    <property type="match status" value="1"/>
</dbReference>
<dbReference type="CDD" id="cd00054">
    <property type="entry name" value="EGF_CA"/>
    <property type="match status" value="1"/>
</dbReference>
<keyword evidence="1 5" id="KW-0245">EGF-like domain</keyword>
<organism evidence="9 10">
    <name type="scientific">Porites lobata</name>
    <dbReference type="NCBI Taxonomy" id="104759"/>
    <lineage>
        <taxon>Eukaryota</taxon>
        <taxon>Metazoa</taxon>
        <taxon>Cnidaria</taxon>
        <taxon>Anthozoa</taxon>
        <taxon>Hexacorallia</taxon>
        <taxon>Scleractinia</taxon>
        <taxon>Fungiina</taxon>
        <taxon>Poritidae</taxon>
        <taxon>Porites</taxon>
    </lineage>
</organism>
<comment type="caution">
    <text evidence="5">Lacks conserved residue(s) required for the propagation of feature annotation.</text>
</comment>
<dbReference type="PANTHER" id="PTHR24050">
    <property type="entry name" value="PA14 DOMAIN-CONTAINING PROTEIN"/>
    <property type="match status" value="1"/>
</dbReference>
<sequence length="279" mass="30976">MADMTTLIVISSFIMFPAVMMAQEVVNHGVCPLLMFKEEEQKIKEQERNRQQMEEIMREIEISYECKTGQHNCHDDADCTNTKRSFTCTCKPGYIGDGVNCTDIDECKTGNDLCDADISECKNIKGSYKCVCKRGINTGKYTTEHFKICLLKYECKTGQHNCHDDAYCTNTKCSFTCTCKPGYTGDGVNCADINECETGNNQCDPDTSLCVNTKGSCKCVCKSGFSKSGHEHKCTDINECETGKHNCNATSLLCQNTKGSFRCACREGYSGSVPEHNCT</sequence>
<gene>
    <name evidence="9" type="ORF">PLOB_00028216</name>
</gene>
<evidence type="ECO:0000313" key="10">
    <source>
        <dbReference type="Proteomes" id="UP001159405"/>
    </source>
</evidence>
<dbReference type="InterPro" id="IPR024731">
    <property type="entry name" value="NELL2-like_EGF"/>
</dbReference>
<dbReference type="PROSITE" id="PS01187">
    <property type="entry name" value="EGF_CA"/>
    <property type="match status" value="2"/>
</dbReference>
<keyword evidence="2 7" id="KW-0732">Signal</keyword>
<proteinExistence type="predicted"/>
<dbReference type="EMBL" id="CALNXK010000349">
    <property type="protein sequence ID" value="CAH3183305.1"/>
    <property type="molecule type" value="Genomic_DNA"/>
</dbReference>
<dbReference type="InterPro" id="IPR000742">
    <property type="entry name" value="EGF"/>
</dbReference>
<evidence type="ECO:0000313" key="9">
    <source>
        <dbReference type="EMBL" id="CAH3183305.1"/>
    </source>
</evidence>
<evidence type="ECO:0000256" key="5">
    <source>
        <dbReference type="PROSITE-ProRule" id="PRU00076"/>
    </source>
</evidence>
<keyword evidence="6" id="KW-0175">Coiled coil</keyword>